<feature type="compositionally biased region" description="Gly residues" evidence="1">
    <location>
        <begin position="179"/>
        <end position="226"/>
    </location>
</feature>
<keyword evidence="3" id="KW-0732">Signal</keyword>
<keyword evidence="2" id="KW-0812">Transmembrane</keyword>
<dbReference type="OrthoDB" id="3691936at2"/>
<gene>
    <name evidence="4" type="ORF">BJP25_31225</name>
</gene>
<dbReference type="RefSeq" id="WP_075977688.1">
    <property type="nucleotide sequence ID" value="NZ_MKQR01000026.1"/>
</dbReference>
<feature type="region of interest" description="Disordered" evidence="1">
    <location>
        <begin position="173"/>
        <end position="228"/>
    </location>
</feature>
<keyword evidence="2" id="KW-0472">Membrane</keyword>
<name>A0A1Q9LG45_9PSEU</name>
<dbReference type="AlphaFoldDB" id="A0A1Q9LG45"/>
<reference evidence="4 5" key="1">
    <citation type="submission" date="2016-10" db="EMBL/GenBank/DDBJ databases">
        <title>The Draft Genome Sequence of Actinokineospora bangkokensis 44EHWT reveals the biosynthetic pathway of antifungal compounds Thailandins with unusual extender unit butylmalonyl-CoA.</title>
        <authorList>
            <person name="Greule A."/>
            <person name="Intra B."/>
            <person name="Flemming S."/>
            <person name="Rommel M.G."/>
            <person name="Panbangred W."/>
            <person name="Bechthold A."/>
        </authorList>
    </citation>
    <scope>NUCLEOTIDE SEQUENCE [LARGE SCALE GENOMIC DNA]</scope>
    <source>
        <strain evidence="4 5">44EHW</strain>
    </source>
</reference>
<organism evidence="4 5">
    <name type="scientific">Actinokineospora bangkokensis</name>
    <dbReference type="NCBI Taxonomy" id="1193682"/>
    <lineage>
        <taxon>Bacteria</taxon>
        <taxon>Bacillati</taxon>
        <taxon>Actinomycetota</taxon>
        <taxon>Actinomycetes</taxon>
        <taxon>Pseudonocardiales</taxon>
        <taxon>Pseudonocardiaceae</taxon>
        <taxon>Actinokineospora</taxon>
    </lineage>
</organism>
<evidence type="ECO:0000256" key="1">
    <source>
        <dbReference type="SAM" id="MobiDB-lite"/>
    </source>
</evidence>
<evidence type="ECO:0000256" key="3">
    <source>
        <dbReference type="SAM" id="SignalP"/>
    </source>
</evidence>
<dbReference type="STRING" id="1193682.BJP25_31225"/>
<keyword evidence="5" id="KW-1185">Reference proteome</keyword>
<proteinExistence type="predicted"/>
<dbReference type="EMBL" id="MKQR01000026">
    <property type="protein sequence ID" value="OLR91017.1"/>
    <property type="molecule type" value="Genomic_DNA"/>
</dbReference>
<feature type="transmembrane region" description="Helical" evidence="2">
    <location>
        <begin position="313"/>
        <end position="336"/>
    </location>
</feature>
<protein>
    <submittedName>
        <fullName evidence="4">Uncharacterized protein</fullName>
    </submittedName>
</protein>
<feature type="chain" id="PRO_5012480716" evidence="3">
    <location>
        <begin position="33"/>
        <end position="342"/>
    </location>
</feature>
<evidence type="ECO:0000313" key="5">
    <source>
        <dbReference type="Proteomes" id="UP000186040"/>
    </source>
</evidence>
<evidence type="ECO:0000256" key="2">
    <source>
        <dbReference type="SAM" id="Phobius"/>
    </source>
</evidence>
<dbReference type="Proteomes" id="UP000186040">
    <property type="component" value="Unassembled WGS sequence"/>
</dbReference>
<sequence length="342" mass="32017">MQRRAKTLAAGLVLAFGTSTAGLLLGSGTAAAAEPVIAGSCGTTVQGKPGAPLALNAGALLTPVNDVLKGLPLLGSTLGGLVGGVIAALPPVPLGTVPAADGTVGGATIGAAATNALANTQLGAIAGQVGALLAQTCTITVKVVNDVAAPVQSGVSGVGKTVGSVTAPIPQLPNLLPPIGGGGSTPGTGGGGTGGGATPGSGGGSTPGGTNPGGGTSTPGGLGGGTATSLTPGGVPLYTGNYSFGRSPMADYSSMPYALAALYSPSPGVRYGGSVPGYSPEFGILGSADDDADGTVAQAGHAEALGGSTGNRIAVPVLLAVLALSGVTASLVRTWVLRRTVA</sequence>
<comment type="caution">
    <text evidence="4">The sequence shown here is derived from an EMBL/GenBank/DDBJ whole genome shotgun (WGS) entry which is preliminary data.</text>
</comment>
<keyword evidence="2" id="KW-1133">Transmembrane helix</keyword>
<feature type="signal peptide" evidence="3">
    <location>
        <begin position="1"/>
        <end position="32"/>
    </location>
</feature>
<evidence type="ECO:0000313" key="4">
    <source>
        <dbReference type="EMBL" id="OLR91017.1"/>
    </source>
</evidence>
<accession>A0A1Q9LG45</accession>